<dbReference type="Proteomes" id="UP000030170">
    <property type="component" value="Unassembled WGS sequence"/>
</dbReference>
<name>A0A098TLP9_9CYAN</name>
<evidence type="ECO:0000313" key="3">
    <source>
        <dbReference type="Proteomes" id="UP000030170"/>
    </source>
</evidence>
<dbReference type="AlphaFoldDB" id="A0A098TLP9"/>
<reference evidence="2 3" key="1">
    <citation type="journal article" date="2014" name="Mol. Ecol.">
        <title>Evolution of Synechococcus.</title>
        <authorList>
            <person name="Dvorak P."/>
            <person name="Casamatta D."/>
            <person name="Hasler P."/>
            <person name="Poulickova A."/>
            <person name="Ondrej V."/>
            <person name="Sanges R."/>
        </authorList>
    </citation>
    <scope>NUCLEOTIDE SEQUENCE [LARGE SCALE GENOMIC DNA]</scope>
    <source>
        <strain evidence="2 3">CAUP A 1101</strain>
    </source>
</reference>
<sequence length="290" mass="32629">MGYQKRDLEVVDYQLYPLLSPVSKRVFVTRGPRPLTLEPDQYFACIGPASTFGCYCEKPYGTLLQERLGLPTLNLGFAGAGPDYFLRNQKDLLGYINHARFAIVLVMSGRSESNSLFESIFGTGMYRRISDGQQIAASNAYEELLKDGDLDLIKKIVSETRGNWVLHFKALLSLIQKPKVLLWLSKRRPAYVEKYTNAQKLFGSFPQLVNAEMIEVIKPYCDAYVECVTERGIPQPLINRFTGKPTTVSEGSIFGGKVISHNTYYASPEMHEDAAKMLVPICQGFLSRDL</sequence>
<feature type="domain" description="DUF6473" evidence="1">
    <location>
        <begin position="27"/>
        <end position="117"/>
    </location>
</feature>
<comment type="caution">
    <text evidence="2">The sequence shown here is derived from an EMBL/GenBank/DDBJ whole genome shotgun (WGS) entry which is preliminary data.</text>
</comment>
<dbReference type="EMBL" id="JJML01000018">
    <property type="protein sequence ID" value="KGF72797.1"/>
    <property type="molecule type" value="Genomic_DNA"/>
</dbReference>
<dbReference type="InterPro" id="IPR045524">
    <property type="entry name" value="DUF6473"/>
</dbReference>
<feature type="domain" description="DUF6473" evidence="1">
    <location>
        <begin position="154"/>
        <end position="281"/>
    </location>
</feature>
<evidence type="ECO:0000259" key="1">
    <source>
        <dbReference type="Pfam" id="PF20078"/>
    </source>
</evidence>
<dbReference type="STRING" id="1497020.DO97_04790"/>
<accession>A0A098TLP9</accession>
<proteinExistence type="predicted"/>
<gene>
    <name evidence="2" type="ORF">DO97_04790</name>
</gene>
<protein>
    <recommendedName>
        <fullName evidence="1">DUF6473 domain-containing protein</fullName>
    </recommendedName>
</protein>
<dbReference type="Pfam" id="PF20078">
    <property type="entry name" value="DUF6473"/>
    <property type="match status" value="2"/>
</dbReference>
<keyword evidence="3" id="KW-1185">Reference proteome</keyword>
<evidence type="ECO:0000313" key="2">
    <source>
        <dbReference type="EMBL" id="KGF72797.1"/>
    </source>
</evidence>
<organism evidence="2 3">
    <name type="scientific">Neosynechococcus sphagnicola sy1</name>
    <dbReference type="NCBI Taxonomy" id="1497020"/>
    <lineage>
        <taxon>Bacteria</taxon>
        <taxon>Bacillati</taxon>
        <taxon>Cyanobacteriota</taxon>
        <taxon>Cyanophyceae</taxon>
        <taxon>Neosynechococcales</taxon>
        <taxon>Neosynechococcaceae</taxon>
        <taxon>Neosynechococcus</taxon>
    </lineage>
</organism>